<accession>A0A2P8GKH8</accession>
<dbReference type="AlphaFoldDB" id="A0A2P8GKH8"/>
<reference evidence="1 2" key="1">
    <citation type="submission" date="2018-03" db="EMBL/GenBank/DDBJ databases">
        <title>Genomic Encyclopedia of Archaeal and Bacterial Type Strains, Phase II (KMG-II): from individual species to whole genera.</title>
        <authorList>
            <person name="Goeker M."/>
        </authorList>
    </citation>
    <scope>NUCLEOTIDE SEQUENCE [LARGE SCALE GENOMIC DNA]</scope>
    <source>
        <strain evidence="1 2">DSM 18107</strain>
    </source>
</reference>
<comment type="caution">
    <text evidence="1">The sequence shown here is derived from an EMBL/GenBank/DDBJ whole genome shotgun (WGS) entry which is preliminary data.</text>
</comment>
<dbReference type="OrthoDB" id="2044786at2"/>
<proteinExistence type="predicted"/>
<dbReference type="Proteomes" id="UP000240978">
    <property type="component" value="Unassembled WGS sequence"/>
</dbReference>
<sequence length="824" mass="93346">MNFTTLTLRDAIAQELLTSLATDLDMLEDGADSLIIRIYEGNTIINEYVDLHDLFYEQKIAGIIVNGNLTVNAPIIDFEIDTYSSFLIVHGSLTCKTLAAGCAEIIIDGDVTVADAMVAFYNHGTIEIQGDLNARLLIIDDHGASIKGRINAATYCRGWHIKGANYTNWRHILLPEVADELLDEKDYLFAGDVRLLNMLKDEKPVFRDKLGDISAANNPEAKIVSWETVKPMIQHLECKYEAYPFAIAEKREPGLPDDRFLLYNGTTVLDELDLDTEDYMSIIVVGDLHVKGSIINENTDGACSLIVLGNLKAKNVCVGGQIIYINGYIAVEEMLMGIYNHGELYSTSYVWCPVVIADDYSFYFPDYANVKVLELYDQDDNDLIKEKLIGELFDEEEGFLLYSTIREGVPLLKQQEQLTSITKEALEAIINAPLLGPDNYKVAFDEDDWYITLDRGGEIDADGNASPSSVIAINLDKGKYYFWYLSEDGTIATMIKEGEDWIMAPPEAATDILEHFSLINRLINRKVRWNNKYVQNINQEELWKLVWMFRNGQEETVFQASAITICRRVLYAAAYPFAYIFARYKEDSEHRGLAGYPSWAPAAALLDGLIQWELAQEITRNKPLAEKSEELDIITNYNWGVAYQIPEQYNTKPIDKDFMIELNADLAAREGAILRLDAGIGSFVIAGMHVNDLDILNDLMHPLGIYPKYFTVVDKEEEDALKEIADALLTAASDEDPLKLQPYREYQATIWNYAYNELGDVVFWQNWMETLQSRLTNQAGSSYIFRGESHVAPIHPEFDHWINWCEKYKTIAEGSHIILPEEEA</sequence>
<gene>
    <name evidence="1" type="ORF">CLV42_10249</name>
</gene>
<evidence type="ECO:0000313" key="1">
    <source>
        <dbReference type="EMBL" id="PSL34478.1"/>
    </source>
</evidence>
<protein>
    <submittedName>
        <fullName evidence="1">Uncharacterized protein</fullName>
    </submittedName>
</protein>
<organism evidence="1 2">
    <name type="scientific">Chitinophaga ginsengisoli</name>
    <dbReference type="NCBI Taxonomy" id="363837"/>
    <lineage>
        <taxon>Bacteria</taxon>
        <taxon>Pseudomonadati</taxon>
        <taxon>Bacteroidota</taxon>
        <taxon>Chitinophagia</taxon>
        <taxon>Chitinophagales</taxon>
        <taxon>Chitinophagaceae</taxon>
        <taxon>Chitinophaga</taxon>
    </lineage>
</organism>
<dbReference type="RefSeq" id="WP_106600772.1">
    <property type="nucleotide sequence ID" value="NZ_PYGK01000002.1"/>
</dbReference>
<dbReference type="EMBL" id="PYGK01000002">
    <property type="protein sequence ID" value="PSL34478.1"/>
    <property type="molecule type" value="Genomic_DNA"/>
</dbReference>
<name>A0A2P8GKH8_9BACT</name>
<keyword evidence="2" id="KW-1185">Reference proteome</keyword>
<evidence type="ECO:0000313" key="2">
    <source>
        <dbReference type="Proteomes" id="UP000240978"/>
    </source>
</evidence>